<proteinExistence type="predicted"/>
<dbReference type="STRING" id="51670.SAMN04488557_0319"/>
<evidence type="ECO:0000313" key="1">
    <source>
        <dbReference type="EMBL" id="SFV26085.1"/>
    </source>
</evidence>
<accession>A0A1I7MUM4</accession>
<protein>
    <submittedName>
        <fullName evidence="1">Uncharacterized protein</fullName>
    </submittedName>
</protein>
<organism evidence="1 2">
    <name type="scientific">Hyphomicrobium facile</name>
    <dbReference type="NCBI Taxonomy" id="51670"/>
    <lineage>
        <taxon>Bacteria</taxon>
        <taxon>Pseudomonadati</taxon>
        <taxon>Pseudomonadota</taxon>
        <taxon>Alphaproteobacteria</taxon>
        <taxon>Hyphomicrobiales</taxon>
        <taxon>Hyphomicrobiaceae</taxon>
        <taxon>Hyphomicrobium</taxon>
    </lineage>
</organism>
<keyword evidence="2" id="KW-1185">Reference proteome</keyword>
<dbReference type="PROSITE" id="PS51257">
    <property type="entry name" value="PROKAR_LIPOPROTEIN"/>
    <property type="match status" value="1"/>
</dbReference>
<dbReference type="OrthoDB" id="7933414at2"/>
<name>A0A1I7MUM4_9HYPH</name>
<sequence length="141" mass="14975">MTKHERRIAIHLLSTPVSGLGCLLVLSLGLTNAFAGASSQLSPQEAGARYGEALGAIEICDRTALTDKAKNLKASFAGAELDRFTAQAAKIYSAWVTVKNCVHQNDPNPCRIIMQKSCQEAISEIGPQGSALPGLLAVRNR</sequence>
<dbReference type="AlphaFoldDB" id="A0A1I7MUM4"/>
<gene>
    <name evidence="1" type="ORF">SAMN04488557_0319</name>
</gene>
<dbReference type="RefSeq" id="WP_092863268.1">
    <property type="nucleotide sequence ID" value="NZ_FPCH01000001.1"/>
</dbReference>
<reference evidence="2" key="1">
    <citation type="submission" date="2016-10" db="EMBL/GenBank/DDBJ databases">
        <authorList>
            <person name="Varghese N."/>
            <person name="Submissions S."/>
        </authorList>
    </citation>
    <scope>NUCLEOTIDE SEQUENCE [LARGE SCALE GENOMIC DNA]</scope>
    <source>
        <strain evidence="2">DSM 1565</strain>
    </source>
</reference>
<dbReference type="Proteomes" id="UP000199423">
    <property type="component" value="Unassembled WGS sequence"/>
</dbReference>
<dbReference type="EMBL" id="FPCH01000001">
    <property type="protein sequence ID" value="SFV26085.1"/>
    <property type="molecule type" value="Genomic_DNA"/>
</dbReference>
<evidence type="ECO:0000313" key="2">
    <source>
        <dbReference type="Proteomes" id="UP000199423"/>
    </source>
</evidence>